<dbReference type="AlphaFoldDB" id="A0A7J8MC34"/>
<keyword evidence="3" id="KW-1185">Reference proteome</keyword>
<sequence>MIPKESKSVKATLFGCICAREFTSPKVMIFILKWLILVDSIFRRKELFCFLILSSVMSQDAAKKYSLGGCTIDGNKPNSGVSFRTTLMLEFCCTFVVFFVSVTIAFDKRRSKELWFVQ</sequence>
<accession>A0A7J8MC34</accession>
<dbReference type="EMBL" id="JABEZX010000008">
    <property type="protein sequence ID" value="MBA0562196.1"/>
    <property type="molecule type" value="Genomic_DNA"/>
</dbReference>
<organism evidence="2 3">
    <name type="scientific">Gossypium lobatum</name>
    <dbReference type="NCBI Taxonomy" id="34289"/>
    <lineage>
        <taxon>Eukaryota</taxon>
        <taxon>Viridiplantae</taxon>
        <taxon>Streptophyta</taxon>
        <taxon>Embryophyta</taxon>
        <taxon>Tracheophyta</taxon>
        <taxon>Spermatophyta</taxon>
        <taxon>Magnoliopsida</taxon>
        <taxon>eudicotyledons</taxon>
        <taxon>Gunneridae</taxon>
        <taxon>Pentapetalae</taxon>
        <taxon>rosids</taxon>
        <taxon>malvids</taxon>
        <taxon>Malvales</taxon>
        <taxon>Malvaceae</taxon>
        <taxon>Malvoideae</taxon>
        <taxon>Gossypium</taxon>
    </lineage>
</organism>
<dbReference type="PANTHER" id="PTHR47002">
    <property type="entry name" value="AQUAPORIN-LIKE"/>
    <property type="match status" value="1"/>
</dbReference>
<evidence type="ECO:0000256" key="1">
    <source>
        <dbReference type="SAM" id="Phobius"/>
    </source>
</evidence>
<evidence type="ECO:0000313" key="2">
    <source>
        <dbReference type="EMBL" id="MBA0562196.1"/>
    </source>
</evidence>
<keyword evidence="1" id="KW-0472">Membrane</keyword>
<dbReference type="Proteomes" id="UP000593572">
    <property type="component" value="Unassembled WGS sequence"/>
</dbReference>
<evidence type="ECO:0000313" key="3">
    <source>
        <dbReference type="Proteomes" id="UP000593572"/>
    </source>
</evidence>
<keyword evidence="1" id="KW-1133">Transmembrane helix</keyword>
<protein>
    <submittedName>
        <fullName evidence="2">Uncharacterized protein</fullName>
    </submittedName>
</protein>
<keyword evidence="1" id="KW-0812">Transmembrane</keyword>
<name>A0A7J8MC34_9ROSI</name>
<feature type="transmembrane region" description="Helical" evidence="1">
    <location>
        <begin position="87"/>
        <end position="106"/>
    </location>
</feature>
<gene>
    <name evidence="2" type="ORF">Golob_007261</name>
</gene>
<reference evidence="2 3" key="1">
    <citation type="journal article" date="2019" name="Genome Biol. Evol.">
        <title>Insights into the evolution of the New World diploid cottons (Gossypium, subgenus Houzingenia) based on genome sequencing.</title>
        <authorList>
            <person name="Grover C.E."/>
            <person name="Arick M.A. 2nd"/>
            <person name="Thrash A."/>
            <person name="Conover J.L."/>
            <person name="Sanders W.S."/>
            <person name="Peterson D.G."/>
            <person name="Frelichowski J.E."/>
            <person name="Scheffler J.A."/>
            <person name="Scheffler B.E."/>
            <person name="Wendel J.F."/>
        </authorList>
    </citation>
    <scope>NUCLEOTIDE SEQUENCE [LARGE SCALE GENOMIC DNA]</scope>
    <source>
        <strain evidence="2">157</strain>
        <tissue evidence="2">Leaf</tissue>
    </source>
</reference>
<dbReference type="PANTHER" id="PTHR47002:SF6">
    <property type="entry name" value="X INTRINSIC PROTEIN"/>
    <property type="match status" value="1"/>
</dbReference>
<comment type="caution">
    <text evidence="2">The sequence shown here is derived from an EMBL/GenBank/DDBJ whole genome shotgun (WGS) entry which is preliminary data.</text>
</comment>
<proteinExistence type="predicted"/>